<dbReference type="InterPro" id="IPR004843">
    <property type="entry name" value="Calcineurin-like_PHP"/>
</dbReference>
<dbReference type="Gene3D" id="3.60.21.10">
    <property type="match status" value="1"/>
</dbReference>
<dbReference type="Proteomes" id="UP000313645">
    <property type="component" value="Unassembled WGS sequence"/>
</dbReference>
<dbReference type="PROSITE" id="PS50853">
    <property type="entry name" value="FN3"/>
    <property type="match status" value="1"/>
</dbReference>
<keyword evidence="2" id="KW-1133">Transmembrane helix</keyword>
<dbReference type="InterPro" id="IPR024361">
    <property type="entry name" value="BACON"/>
</dbReference>
<feature type="transmembrane region" description="Helical" evidence="2">
    <location>
        <begin position="78"/>
        <end position="100"/>
    </location>
</feature>
<dbReference type="InterPro" id="IPR003961">
    <property type="entry name" value="FN3_dom"/>
</dbReference>
<dbReference type="Gene3D" id="2.60.40.10">
    <property type="entry name" value="Immunoglobulins"/>
    <property type="match status" value="1"/>
</dbReference>
<dbReference type="Pfam" id="PF19190">
    <property type="entry name" value="BACON_2"/>
    <property type="match status" value="2"/>
</dbReference>
<organism evidence="4 5">
    <name type="scientific">Marinobacter halodurans</name>
    <dbReference type="NCBI Taxonomy" id="2528979"/>
    <lineage>
        <taxon>Bacteria</taxon>
        <taxon>Pseudomonadati</taxon>
        <taxon>Pseudomonadota</taxon>
        <taxon>Gammaproteobacteria</taxon>
        <taxon>Pseudomonadales</taxon>
        <taxon>Marinobacteraceae</taxon>
        <taxon>Marinobacter</taxon>
    </lineage>
</organism>
<dbReference type="PANTHER" id="PTHR22953">
    <property type="entry name" value="ACID PHOSPHATASE RELATED"/>
    <property type="match status" value="1"/>
</dbReference>
<name>A0ABY1ZKS0_9GAMM</name>
<keyword evidence="1" id="KW-0732">Signal</keyword>
<dbReference type="CDD" id="cd00063">
    <property type="entry name" value="FN3"/>
    <property type="match status" value="1"/>
</dbReference>
<evidence type="ECO:0000313" key="4">
    <source>
        <dbReference type="EMBL" id="TBW53759.1"/>
    </source>
</evidence>
<dbReference type="SUPFAM" id="SSF56300">
    <property type="entry name" value="Metallo-dependent phosphatases"/>
    <property type="match status" value="1"/>
</dbReference>
<dbReference type="PANTHER" id="PTHR22953:SF153">
    <property type="entry name" value="PURPLE ACID PHOSPHATASE"/>
    <property type="match status" value="1"/>
</dbReference>
<evidence type="ECO:0000256" key="1">
    <source>
        <dbReference type="ARBA" id="ARBA00022729"/>
    </source>
</evidence>
<dbReference type="EMBL" id="SJDL01000024">
    <property type="protein sequence ID" value="TBW53759.1"/>
    <property type="molecule type" value="Genomic_DNA"/>
</dbReference>
<evidence type="ECO:0000256" key="2">
    <source>
        <dbReference type="SAM" id="Phobius"/>
    </source>
</evidence>
<reference evidence="4 5" key="1">
    <citation type="submission" date="2019-02" db="EMBL/GenBank/DDBJ databases">
        <title>Marinobacter halodurans sp. nov., a marine bacterium isolated from sea tidal flat.</title>
        <authorList>
            <person name="Yoo Y."/>
            <person name="Lee D.W."/>
            <person name="Kim B.S."/>
            <person name="Kim J.-J."/>
        </authorList>
    </citation>
    <scope>NUCLEOTIDE SEQUENCE [LARGE SCALE GENOMIC DNA]</scope>
    <source>
        <strain evidence="4 5">YJ-S3-2</strain>
    </source>
</reference>
<keyword evidence="2" id="KW-0472">Membrane</keyword>
<proteinExistence type="predicted"/>
<evidence type="ECO:0000313" key="5">
    <source>
        <dbReference type="Proteomes" id="UP000313645"/>
    </source>
</evidence>
<dbReference type="Pfam" id="PF16656">
    <property type="entry name" value="Pur_ac_phosph_N"/>
    <property type="match status" value="1"/>
</dbReference>
<dbReference type="InterPro" id="IPR029052">
    <property type="entry name" value="Metallo-depent_PP-like"/>
</dbReference>
<dbReference type="Pfam" id="PF00149">
    <property type="entry name" value="Metallophos"/>
    <property type="match status" value="1"/>
</dbReference>
<dbReference type="InterPro" id="IPR013783">
    <property type="entry name" value="Ig-like_fold"/>
</dbReference>
<dbReference type="InterPro" id="IPR008963">
    <property type="entry name" value="Purple_acid_Pase-like_N"/>
</dbReference>
<protein>
    <recommendedName>
        <fullName evidence="3">Fibronectin type-III domain-containing protein</fullName>
    </recommendedName>
</protein>
<keyword evidence="2" id="KW-0812">Transmembrane</keyword>
<dbReference type="InterPro" id="IPR039331">
    <property type="entry name" value="PAPs-like"/>
</dbReference>
<dbReference type="InterPro" id="IPR015914">
    <property type="entry name" value="PAPs_N"/>
</dbReference>
<evidence type="ECO:0000259" key="3">
    <source>
        <dbReference type="PROSITE" id="PS50853"/>
    </source>
</evidence>
<accession>A0ABY1ZKS0</accession>
<comment type="caution">
    <text evidence="4">The sequence shown here is derived from an EMBL/GenBank/DDBJ whole genome shotgun (WGS) entry which is preliminary data.</text>
</comment>
<sequence>MTTRFFRSILEGIPSPHGLQPVSAEGDPHPGTAGVDWRCDRTCPPRQPGDFRTTVSGWMAFGCRGCDMVRSLGSRSCFLSLAVLLFVLLMTLASSPVAAYQLVVAESANRSGAVALAGQTVDGVIYVFIDQDSGLDQVRFRLDGVEVQVENHAPWDFSGTTSSDDSMPFDTTTIANGPHTIAASLLAGGQLVATLTATFDVANAGTGPQDGDDAPQFHTGWRGDPATSLTVSWLLRLPPADPVVEYRPAGSAAWQSAPAQVTDTTLEGSLLEATLTGLQSSQRYDLRVSLAPGVTSRLYSATTLPGSGAHDLEVLFVADTGLVGRDDGLTTGTEQVILEMANLAPSLVLLGGDYAYYNTDKRYGTLQATIGAWFEQMQPLFEYSPIMPTYGNHEILLGEGFGDWAMHFATPDGWSSRRMYSFDAGDVHFVSVFGVDEYASLPTDALQWLDADLADARARGQRWLIPFFHASPFSDGSNHGSALPLRGQLGPIFEAYGVEVVVTAHDQSFERTFPLVDVPTSNTPTTTARSCYDTDEGTTWLKVSPGGKLSNISRDFSPWRSATPPYWTVVRDNTLHHFAELSFTATGELVVNTLGVTGTGEPPVLVDQFRYSQSGCGAQYLADPVALDFEVATDGNDSRSVSLTSTGISLDFTVGPTPDWLSVLPASGSTPATLTFAVDGSRLDPGTQVAHVAIRQASGLALVIPVTVRPGAGAYSLRVSGAPDRSASQALDGASLQGNRYIFLSPEVNVKQARFYLDNPSASGTPRQTENVAPYDFAGTQSSDLAMPFDTTSIADGQHSVTVSVTTQSGDVLVTTADFVVANLVPQLSVKPSDVNITLRSPQTSDQATLDLVMTDGSQVDYIATSDAGWLSVSPASGTTPDTLTAMIDTDGLAPGNYQGQVHISATGQDDVVVTVNLAFDLASPYDLRVSLQPSRDGAVPLAGQTLTGEAYVFVPDVAGISRVRFYLDDPERLGSPIKTEGRAPWDFAGTVTGGSRPAYPFDFGTLSGSHQITAAVDTTDGLRVVTAGFTAGN</sequence>
<feature type="domain" description="Fibronectin type-III" evidence="3">
    <location>
        <begin position="214"/>
        <end position="306"/>
    </location>
</feature>
<gene>
    <name evidence="4" type="ORF">EZI54_14790</name>
</gene>
<dbReference type="SUPFAM" id="SSF49363">
    <property type="entry name" value="Purple acid phosphatase, N-terminal domain"/>
    <property type="match status" value="1"/>
</dbReference>
<keyword evidence="5" id="KW-1185">Reference proteome</keyword>